<sequence>MEGAAEDGKIRPDSYHLCPGPPCDPGPDRWTVRAAALRSGRAAAPDGRARERAAGPTRTAGGTREGAARSRPVRDNQDRAAGPGAGRGPRARQRAPEQAVPV</sequence>
<feature type="compositionally biased region" description="Basic and acidic residues" evidence="1">
    <location>
        <begin position="1"/>
        <end position="14"/>
    </location>
</feature>
<proteinExistence type="predicted"/>
<dbReference type="AlphaFoldDB" id="A0A6A0ANG9"/>
<protein>
    <submittedName>
        <fullName evidence="2">Uncharacterized protein</fullName>
    </submittedName>
</protein>
<feature type="region of interest" description="Disordered" evidence="1">
    <location>
        <begin position="1"/>
        <end position="102"/>
    </location>
</feature>
<evidence type="ECO:0000313" key="3">
    <source>
        <dbReference type="Proteomes" id="UP000484988"/>
    </source>
</evidence>
<evidence type="ECO:0000313" key="2">
    <source>
        <dbReference type="EMBL" id="GFH34005.1"/>
    </source>
</evidence>
<comment type="caution">
    <text evidence="2">The sequence shown here is derived from an EMBL/GenBank/DDBJ whole genome shotgun (WGS) entry which is preliminary data.</text>
</comment>
<organism evidence="2 3">
    <name type="scientific">Streptomyces pacificus</name>
    <dbReference type="NCBI Taxonomy" id="2705029"/>
    <lineage>
        <taxon>Bacteria</taxon>
        <taxon>Bacillati</taxon>
        <taxon>Actinomycetota</taxon>
        <taxon>Actinomycetes</taxon>
        <taxon>Kitasatosporales</taxon>
        <taxon>Streptomycetaceae</taxon>
        <taxon>Streptomyces</taxon>
    </lineage>
</organism>
<reference evidence="2 3" key="1">
    <citation type="submission" date="2020-02" db="EMBL/GenBank/DDBJ databases">
        <title>Whole Genome Shotgun Sequence of Streptomyces sp. strain CWH03.</title>
        <authorList>
            <person name="Dohra H."/>
            <person name="Kodani S."/>
            <person name="Yamamura H."/>
        </authorList>
    </citation>
    <scope>NUCLEOTIDE SEQUENCE [LARGE SCALE GENOMIC DNA]</scope>
    <source>
        <strain evidence="2 3">CWH03</strain>
    </source>
</reference>
<gene>
    <name evidence="2" type="ORF">SCWH03_02100</name>
</gene>
<dbReference type="EMBL" id="BLLG01000001">
    <property type="protein sequence ID" value="GFH34005.1"/>
    <property type="molecule type" value="Genomic_DNA"/>
</dbReference>
<name>A0A6A0ANG9_9ACTN</name>
<accession>A0A6A0ANG9</accession>
<feature type="compositionally biased region" description="Basic and acidic residues" evidence="1">
    <location>
        <begin position="66"/>
        <end position="78"/>
    </location>
</feature>
<keyword evidence="3" id="KW-1185">Reference proteome</keyword>
<dbReference type="Proteomes" id="UP000484988">
    <property type="component" value="Unassembled WGS sequence"/>
</dbReference>
<evidence type="ECO:0000256" key="1">
    <source>
        <dbReference type="SAM" id="MobiDB-lite"/>
    </source>
</evidence>
<feature type="compositionally biased region" description="Low complexity" evidence="1">
    <location>
        <begin position="33"/>
        <end position="44"/>
    </location>
</feature>